<keyword evidence="2" id="KW-0812">Transmembrane</keyword>
<proteinExistence type="predicted"/>
<feature type="compositionally biased region" description="Basic and acidic residues" evidence="1">
    <location>
        <begin position="1"/>
        <end position="11"/>
    </location>
</feature>
<feature type="region of interest" description="Disordered" evidence="1">
    <location>
        <begin position="1"/>
        <end position="24"/>
    </location>
</feature>
<accession>A0AAE9JD68</accession>
<feature type="transmembrane region" description="Helical" evidence="2">
    <location>
        <begin position="212"/>
        <end position="233"/>
    </location>
</feature>
<protein>
    <submittedName>
        <fullName evidence="3">Uncharacterized protein</fullName>
    </submittedName>
</protein>
<evidence type="ECO:0000256" key="1">
    <source>
        <dbReference type="SAM" id="MobiDB-lite"/>
    </source>
</evidence>
<evidence type="ECO:0000313" key="4">
    <source>
        <dbReference type="Proteomes" id="UP000829354"/>
    </source>
</evidence>
<name>A0AAE9JD68_CAEBR</name>
<feature type="compositionally biased region" description="Pro residues" evidence="1">
    <location>
        <begin position="99"/>
        <end position="115"/>
    </location>
</feature>
<keyword evidence="4" id="KW-1185">Reference proteome</keyword>
<dbReference type="AlphaFoldDB" id="A0AAE9JD68"/>
<evidence type="ECO:0000313" key="3">
    <source>
        <dbReference type="EMBL" id="UMM24415.1"/>
    </source>
</evidence>
<evidence type="ECO:0000256" key="2">
    <source>
        <dbReference type="SAM" id="Phobius"/>
    </source>
</evidence>
<reference evidence="3 4" key="1">
    <citation type="submission" date="2022-04" db="EMBL/GenBank/DDBJ databases">
        <title>Chromosome-level reference genomes for two strains of Caenorhabditis briggsae: an improved platform for comparative genomics.</title>
        <authorList>
            <person name="Stevens L."/>
            <person name="Andersen E."/>
        </authorList>
    </citation>
    <scope>NUCLEOTIDE SEQUENCE [LARGE SCALE GENOMIC DNA]</scope>
    <source>
        <strain evidence="3">VX34</strain>
        <tissue evidence="3">Whole-organism</tissue>
    </source>
</reference>
<dbReference type="Proteomes" id="UP000829354">
    <property type="component" value="Chromosome III"/>
</dbReference>
<sequence>MRTEEHSDENTAKTPQPYYHPDDQYHFLSVADTYINLGEIQAASAPQSSDTQGSTAPVSAPGSSPASIPPSAPSSGPAPALDPTQGPGSTPQASSLPNSAPPPPAPTAPIFIPPPVPPENAVAALTAATPPKEEAAVPVSVKPVAAPALKLFEDVNLDSDAKSAQNGVKSKKSKGSVSDARKNKRKGSSEDSGEYKKPKQLYFARGCYCFCFFLFLGLLIVWGLVAAVALNYLHRILREIDYEFWITMCLMI</sequence>
<dbReference type="EMBL" id="CP092622">
    <property type="protein sequence ID" value="UMM24415.1"/>
    <property type="molecule type" value="Genomic_DNA"/>
</dbReference>
<feature type="region of interest" description="Disordered" evidence="1">
    <location>
        <begin position="162"/>
        <end position="194"/>
    </location>
</feature>
<feature type="region of interest" description="Disordered" evidence="1">
    <location>
        <begin position="41"/>
        <end position="115"/>
    </location>
</feature>
<gene>
    <name evidence="3" type="ORF">L5515_004662</name>
</gene>
<feature type="compositionally biased region" description="Low complexity" evidence="1">
    <location>
        <begin position="53"/>
        <end position="66"/>
    </location>
</feature>
<keyword evidence="2" id="KW-0472">Membrane</keyword>
<keyword evidence="2" id="KW-1133">Transmembrane helix</keyword>
<organism evidence="3 4">
    <name type="scientific">Caenorhabditis briggsae</name>
    <dbReference type="NCBI Taxonomy" id="6238"/>
    <lineage>
        <taxon>Eukaryota</taxon>
        <taxon>Metazoa</taxon>
        <taxon>Ecdysozoa</taxon>
        <taxon>Nematoda</taxon>
        <taxon>Chromadorea</taxon>
        <taxon>Rhabditida</taxon>
        <taxon>Rhabditina</taxon>
        <taxon>Rhabditomorpha</taxon>
        <taxon>Rhabditoidea</taxon>
        <taxon>Rhabditidae</taxon>
        <taxon>Peloderinae</taxon>
        <taxon>Caenorhabditis</taxon>
    </lineage>
</organism>